<gene>
    <name evidence="1" type="ORF">EAE98_007159</name>
</gene>
<evidence type="ECO:0000313" key="2">
    <source>
        <dbReference type="Proteomes" id="UP000783213"/>
    </source>
</evidence>
<reference evidence="1 2" key="1">
    <citation type="journal article" date="2020" name="Genome Biol. Evol.">
        <title>Comparative genomics of Sclerotiniaceae.</title>
        <authorList>
            <person name="Valero Jimenez C.A."/>
            <person name="Steentjes M."/>
            <person name="Scholten O.E."/>
            <person name="Van Kan J.A.L."/>
        </authorList>
    </citation>
    <scope>NUCLEOTIDE SEQUENCE [LARGE SCALE GENOMIC DNA]</scope>
    <source>
        <strain evidence="1 2">B1</strain>
    </source>
</reference>
<comment type="caution">
    <text evidence="1">The sequence shown here is derived from an EMBL/GenBank/DDBJ whole genome shotgun (WGS) entry which is preliminary data.</text>
</comment>
<accession>A0ABQ7III9</accession>
<sequence length="74" mass="8670">MPPRLDLIVRVGRQARRRPARTVAARPLRRHPIRRRSPIINVGVRRRSRRRRCGRRLAARTRLDILLLAASYSG</sequence>
<keyword evidence="2" id="KW-1185">Reference proteome</keyword>
<dbReference type="EMBL" id="RCSX01000016">
    <property type="protein sequence ID" value="KAF7925071.1"/>
    <property type="molecule type" value="Genomic_DNA"/>
</dbReference>
<protein>
    <submittedName>
        <fullName evidence="1">Uncharacterized protein</fullName>
    </submittedName>
</protein>
<dbReference type="RefSeq" id="XP_038808924.1">
    <property type="nucleotide sequence ID" value="XM_038954782.1"/>
</dbReference>
<dbReference type="GeneID" id="62233933"/>
<evidence type="ECO:0000313" key="1">
    <source>
        <dbReference type="EMBL" id="KAF7925071.1"/>
    </source>
</evidence>
<dbReference type="Proteomes" id="UP000783213">
    <property type="component" value="Unassembled WGS sequence"/>
</dbReference>
<name>A0ABQ7III9_9HELO</name>
<organism evidence="1 2">
    <name type="scientific">Botrytis deweyae</name>
    <dbReference type="NCBI Taxonomy" id="2478750"/>
    <lineage>
        <taxon>Eukaryota</taxon>
        <taxon>Fungi</taxon>
        <taxon>Dikarya</taxon>
        <taxon>Ascomycota</taxon>
        <taxon>Pezizomycotina</taxon>
        <taxon>Leotiomycetes</taxon>
        <taxon>Helotiales</taxon>
        <taxon>Sclerotiniaceae</taxon>
        <taxon>Botrytis</taxon>
    </lineage>
</organism>
<proteinExistence type="predicted"/>